<dbReference type="Gramene" id="GBG90413">
    <property type="protein sequence ID" value="GBG90413"/>
    <property type="gene ID" value="CBR_g50660"/>
</dbReference>
<dbReference type="PROSITE" id="PS50090">
    <property type="entry name" value="MYB_LIKE"/>
    <property type="match status" value="2"/>
</dbReference>
<feature type="compositionally biased region" description="Basic residues" evidence="1">
    <location>
        <begin position="173"/>
        <end position="184"/>
    </location>
</feature>
<feature type="compositionally biased region" description="Low complexity" evidence="1">
    <location>
        <begin position="636"/>
        <end position="646"/>
    </location>
</feature>
<dbReference type="GO" id="GO:0000981">
    <property type="term" value="F:DNA-binding transcription factor activity, RNA polymerase II-specific"/>
    <property type="evidence" value="ECO:0007669"/>
    <property type="project" value="TreeGrafter"/>
</dbReference>
<dbReference type="Gene3D" id="1.10.10.60">
    <property type="entry name" value="Homeodomain-like"/>
    <property type="match status" value="2"/>
</dbReference>
<feature type="compositionally biased region" description="Basic and acidic residues" evidence="1">
    <location>
        <begin position="601"/>
        <end position="620"/>
    </location>
</feature>
<feature type="region of interest" description="Disordered" evidence="1">
    <location>
        <begin position="1372"/>
        <end position="1398"/>
    </location>
</feature>
<feature type="compositionally biased region" description="Acidic residues" evidence="1">
    <location>
        <begin position="194"/>
        <end position="207"/>
    </location>
</feature>
<gene>
    <name evidence="4" type="ORF">CBR_g50660</name>
</gene>
<dbReference type="Pfam" id="PF00249">
    <property type="entry name" value="Myb_DNA-binding"/>
    <property type="match status" value="2"/>
</dbReference>
<evidence type="ECO:0000313" key="4">
    <source>
        <dbReference type="EMBL" id="GBG90413.1"/>
    </source>
</evidence>
<dbReference type="PANTHER" id="PTHR45614">
    <property type="entry name" value="MYB PROTEIN-RELATED"/>
    <property type="match status" value="1"/>
</dbReference>
<feature type="region of interest" description="Disordered" evidence="1">
    <location>
        <begin position="1459"/>
        <end position="1497"/>
    </location>
</feature>
<feature type="compositionally biased region" description="Basic and acidic residues" evidence="1">
    <location>
        <begin position="554"/>
        <end position="578"/>
    </location>
</feature>
<dbReference type="SMART" id="SM00717">
    <property type="entry name" value="SANT"/>
    <property type="match status" value="2"/>
</dbReference>
<feature type="compositionally biased region" description="Polar residues" evidence="1">
    <location>
        <begin position="467"/>
        <end position="480"/>
    </location>
</feature>
<sequence>MTETGAPRGDDKGRGLQRWKAGTVFTRKEDALLLSLIKKYGPRNWSLIASGIRGRAGKSCRLRWCNQLDPVLKKEPFTQAEDAAIIVAHKKYGNKWAAIAKHLPGRTDNAIKNHWNSTLKRKYPGLVTGTELSDDVERRGPIALTEALDRSYLEAEEREQQARQGQNPAVTATKKRRTKQRPRKGPIISSTREEDNESSEEEGGDGLEDGRNSGNETEQTFTGRTPCQRSKHGKADHSCSDRLLQLAVQVTKYVTDTDRQQEAHADHTEKRFPPDAGGGVLCAGPKRAERVPNSATSDEPVSKARRQTAGSRQGRWCGGGRGGRVSKQQLGNWTAKVDGAKEGKSVGGRSSCKRSVVPPRLSRCEASDGGNKRKIRERRKSLRSEACVNLTTPNDSSNGGVMSNESFLPQDVIRRHNTRGASMAAVCIDHSIELSEGIRGAHWLSTSSSSKRKIEWDDSVCAEHTVAEQSSKLSRQSISTKVGAIDSSGKKKQKMEISSSRPVRRSTSHLSPAILYTAASSSNSGGTEGNSSGQFPLNPNEVKKRPVPSGCEGYDGRERQRMESRGGRRKQIHEAADEGREDDNDGECEGGAAGWDQRSGTSEERSDLLHQGESCAEPHEATLTGRKGNARKPRSSSKPVSLSESVTGMRTKVAISSQERDSNLIASFRNVMNQHGIVSSSADKIAPAPSPPKPPPQCDMLQEYEKGWQAREEEMECFPDPGEPSYRLRGEREKRVKIRGCSPARKTDCSDDLSLCPADHGCTTNARRVGEVFVGEGDADATNSGLDGGKGGEARSLCSREWEKGHVRDLPPMTAEEASDKLNHKPGIQGHGSKAFQDTDAGTWTGKEPQTLQQQAEVSRPLAARMQLKYRNRYLNPSSTDRNSQEQVMQWRLTGVRLGSSVGSVISASRRRLEGAAKAFKPEQSSDPKPDNDLHGKPEHSGHGKDDLISIVMHEPVALTRHGLVLSTSPVSAGGASLLQKDNPADLSTDSGAEVSEFSNVSLLKKGAERGSLLVTDMVNLKGSSKLLPAAQQRSSCADSLSAGGGYEPHSPCKSPPSAPAQKPSHALPKVAVDISRGAVHGQTGAFTSLSQRGLRSAESSNPPFGELKKAGALQGTQVACDNLSLPDSNGSLSFNVAAKKRDDNSCLPIQTIAAATAAAALARRTGQFSERRVAKRSWPEESLLSGDALGQLRESAITKSYLPNLPENAPRVDTPPPCQSSAAMVHEPDHLVPGNGRTTLGCAGGEAPVTESVTTTIRHQLQSHGVARTSTGLHINPTTARGSTQLDIFTPAPDGLQVHNHRIRQDNFLLSAHGTVENSRVDTLSKMSSPVAISGRIRDLCAGTKGATAFKQPPTHMANDGIFKGPSQAVHGMRTTSPVRQPLPDVPPRDQKQQQGCSFAGDDDVLLAAVAEGAHIQMPTNEDLIRALTCHLPSFNEKLNSSNEKLVPQEDAQCRASLTNLPQNRKPNADTAAKDEESSQVKGKASFQQPLSPRTLDHACRLQHPTTSRKNQSCDEEVCIDSSADCHVVKELLPTRLMSAHSDHTQHNQYLHHHPHSSKDTEKIVATAEREPVVQSLSGPKGNSTLYGSTSSEWMAGCTALNGRMPSTTSESDARYKATPILVAPREASAESVMSLCSSSCPEKVTQTPIWNRNSDPTFVHPLAPAARMWNQHSAFSVVVSADPTLANQRTQSPHCIHDSDSRADINQHGQMGQILADGHQETGRTAGERRGSTLPLGSAGKADSIPGGRVLLDLATDSRDRGWSPQRVDVSTDLSRPSSCLEVDGTKGPADGHVEQSSYQREEVTPASARERPLPRGCVDHVQQSGDQSCPTATIGGQIPQGPGFLDWGTRLSLSDQLLPPVFQRSISLSPTSSQPQPANHAVLQPSASLRPRAAQPHPPNYAQTSCRGGPEDSFSKDAIIGDCDSDVSLSRASTRQQASPQGFGTRVQNHNRVIFESEETMTSSNCTQAGQGPINSWNFATAPSASSSRVFYDFFGLGNSGRSDCKYPSGLHEKPDDPPSGKGPYAIGSLSR</sequence>
<feature type="compositionally biased region" description="Low complexity" evidence="1">
    <location>
        <begin position="517"/>
        <end position="533"/>
    </location>
</feature>
<feature type="compositionally biased region" description="Basic and acidic residues" evidence="1">
    <location>
        <begin position="1792"/>
        <end position="1816"/>
    </location>
</feature>
<dbReference type="CDD" id="cd00167">
    <property type="entry name" value="SANT"/>
    <property type="match status" value="2"/>
</dbReference>
<dbReference type="PANTHER" id="PTHR45614:SF25">
    <property type="entry name" value="MYB PROTEIN"/>
    <property type="match status" value="1"/>
</dbReference>
<feature type="compositionally biased region" description="Polar residues" evidence="1">
    <location>
        <begin position="212"/>
        <end position="228"/>
    </location>
</feature>
<dbReference type="OrthoDB" id="2143914at2759"/>
<feature type="region of interest" description="Disordered" evidence="1">
    <location>
        <begin position="1721"/>
        <end position="1747"/>
    </location>
</feature>
<evidence type="ECO:0000313" key="5">
    <source>
        <dbReference type="Proteomes" id="UP000265515"/>
    </source>
</evidence>
<comment type="caution">
    <text evidence="4">The sequence shown here is derived from an EMBL/GenBank/DDBJ whole genome shotgun (WGS) entry which is preliminary data.</text>
</comment>
<feature type="domain" description="HTH myb-type" evidence="3">
    <location>
        <begin position="69"/>
        <end position="123"/>
    </location>
</feature>
<dbReference type="STRING" id="69332.A0A388M7F4"/>
<dbReference type="GO" id="GO:0005634">
    <property type="term" value="C:nucleus"/>
    <property type="evidence" value="ECO:0007669"/>
    <property type="project" value="TreeGrafter"/>
</dbReference>
<feature type="region of interest" description="Disordered" evidence="1">
    <location>
        <begin position="2008"/>
        <end position="2035"/>
    </location>
</feature>
<dbReference type="InterPro" id="IPR050560">
    <property type="entry name" value="MYB_TF"/>
</dbReference>
<feature type="domain" description="Myb-like" evidence="2">
    <location>
        <begin position="69"/>
        <end position="119"/>
    </location>
</feature>
<feature type="region of interest" description="Disordered" evidence="1">
    <location>
        <begin position="1038"/>
        <end position="1068"/>
    </location>
</feature>
<accession>A0A388M7F4</accession>
<dbReference type="InterPro" id="IPR009057">
    <property type="entry name" value="Homeodomain-like_sf"/>
</dbReference>
<feature type="domain" description="Myb-like" evidence="2">
    <location>
        <begin position="25"/>
        <end position="68"/>
    </location>
</feature>
<feature type="region of interest" description="Disordered" evidence="1">
    <location>
        <begin position="257"/>
        <end position="276"/>
    </location>
</feature>
<evidence type="ECO:0000256" key="1">
    <source>
        <dbReference type="SAM" id="MobiDB-lite"/>
    </source>
</evidence>
<feature type="region of interest" description="Disordered" evidence="1">
    <location>
        <begin position="284"/>
        <end position="325"/>
    </location>
</feature>
<feature type="compositionally biased region" description="Basic and acidic residues" evidence="1">
    <location>
        <begin position="257"/>
        <end position="273"/>
    </location>
</feature>
<evidence type="ECO:0000259" key="2">
    <source>
        <dbReference type="PROSITE" id="PS50090"/>
    </source>
</evidence>
<dbReference type="SUPFAM" id="SSF46689">
    <property type="entry name" value="Homeodomain-like"/>
    <property type="match status" value="1"/>
</dbReference>
<feature type="domain" description="HTH myb-type" evidence="3">
    <location>
        <begin position="25"/>
        <end position="68"/>
    </location>
</feature>
<dbReference type="Proteomes" id="UP000265515">
    <property type="component" value="Unassembled WGS sequence"/>
</dbReference>
<proteinExistence type="predicted"/>
<feature type="compositionally biased region" description="Acidic residues" evidence="1">
    <location>
        <begin position="579"/>
        <end position="588"/>
    </location>
</feature>
<reference evidence="4 5" key="1">
    <citation type="journal article" date="2018" name="Cell">
        <title>The Chara Genome: Secondary Complexity and Implications for Plant Terrestrialization.</title>
        <authorList>
            <person name="Nishiyama T."/>
            <person name="Sakayama H."/>
            <person name="Vries J.D."/>
            <person name="Buschmann H."/>
            <person name="Saint-Marcoux D."/>
            <person name="Ullrich K.K."/>
            <person name="Haas F.B."/>
            <person name="Vanderstraeten L."/>
            <person name="Becker D."/>
            <person name="Lang D."/>
            <person name="Vosolsobe S."/>
            <person name="Rombauts S."/>
            <person name="Wilhelmsson P.K.I."/>
            <person name="Janitza P."/>
            <person name="Kern R."/>
            <person name="Heyl A."/>
            <person name="Rumpler F."/>
            <person name="Villalobos L.I.A.C."/>
            <person name="Clay J.M."/>
            <person name="Skokan R."/>
            <person name="Toyoda A."/>
            <person name="Suzuki Y."/>
            <person name="Kagoshima H."/>
            <person name="Schijlen E."/>
            <person name="Tajeshwar N."/>
            <person name="Catarino B."/>
            <person name="Hetherington A.J."/>
            <person name="Saltykova A."/>
            <person name="Bonnot C."/>
            <person name="Breuninger H."/>
            <person name="Symeonidi A."/>
            <person name="Radhakrishnan G.V."/>
            <person name="Van Nieuwerburgh F."/>
            <person name="Deforce D."/>
            <person name="Chang C."/>
            <person name="Karol K.G."/>
            <person name="Hedrich R."/>
            <person name="Ulvskov P."/>
            <person name="Glockner G."/>
            <person name="Delwiche C.F."/>
            <person name="Petrasek J."/>
            <person name="Van de Peer Y."/>
            <person name="Friml J."/>
            <person name="Beilby M."/>
            <person name="Dolan L."/>
            <person name="Kohara Y."/>
            <person name="Sugano S."/>
            <person name="Fujiyama A."/>
            <person name="Delaux P.-M."/>
            <person name="Quint M."/>
            <person name="TheiBen G."/>
            <person name="Hagemann M."/>
            <person name="Harholt J."/>
            <person name="Dunand C."/>
            <person name="Zachgo S."/>
            <person name="Langdale J."/>
            <person name="Maumus F."/>
            <person name="Straeten D.V.D."/>
            <person name="Gould S.B."/>
            <person name="Rensing S.A."/>
        </authorList>
    </citation>
    <scope>NUCLEOTIDE SEQUENCE [LARGE SCALE GENOMIC DNA]</scope>
    <source>
        <strain evidence="4 5">S276</strain>
    </source>
</reference>
<feature type="compositionally biased region" description="Basic and acidic residues" evidence="1">
    <location>
        <begin position="1721"/>
        <end position="1733"/>
    </location>
</feature>
<protein>
    <submittedName>
        <fullName evidence="4">Uncharacterized protein</fullName>
    </submittedName>
</protein>
<evidence type="ECO:0000259" key="3">
    <source>
        <dbReference type="PROSITE" id="PS51294"/>
    </source>
</evidence>
<feature type="region of interest" description="Disordered" evidence="1">
    <location>
        <begin position="466"/>
        <end position="647"/>
    </location>
</feature>
<dbReference type="GO" id="GO:0000978">
    <property type="term" value="F:RNA polymerase II cis-regulatory region sequence-specific DNA binding"/>
    <property type="evidence" value="ECO:0007669"/>
    <property type="project" value="TreeGrafter"/>
</dbReference>
<feature type="region of interest" description="Disordered" evidence="1">
    <location>
        <begin position="154"/>
        <end position="238"/>
    </location>
</feature>
<dbReference type="EMBL" id="BFEA01000809">
    <property type="protein sequence ID" value="GBG90413.1"/>
    <property type="molecule type" value="Genomic_DNA"/>
</dbReference>
<name>A0A388M7F4_CHABU</name>
<feature type="region of interest" description="Disordered" evidence="1">
    <location>
        <begin position="1761"/>
        <end position="1816"/>
    </location>
</feature>
<dbReference type="PROSITE" id="PS51294">
    <property type="entry name" value="HTH_MYB"/>
    <property type="match status" value="2"/>
</dbReference>
<dbReference type="InterPro" id="IPR017930">
    <property type="entry name" value="Myb_dom"/>
</dbReference>
<feature type="region of interest" description="Disordered" evidence="1">
    <location>
        <begin position="915"/>
        <end position="945"/>
    </location>
</feature>
<keyword evidence="5" id="KW-1185">Reference proteome</keyword>
<organism evidence="4 5">
    <name type="scientific">Chara braunii</name>
    <name type="common">Braun's stonewort</name>
    <dbReference type="NCBI Taxonomy" id="69332"/>
    <lineage>
        <taxon>Eukaryota</taxon>
        <taxon>Viridiplantae</taxon>
        <taxon>Streptophyta</taxon>
        <taxon>Charophyceae</taxon>
        <taxon>Charales</taxon>
        <taxon>Characeae</taxon>
        <taxon>Chara</taxon>
    </lineage>
</organism>
<feature type="region of interest" description="Disordered" evidence="1">
    <location>
        <begin position="1892"/>
        <end position="1918"/>
    </location>
</feature>
<dbReference type="InterPro" id="IPR001005">
    <property type="entry name" value="SANT/Myb"/>
</dbReference>